<protein>
    <recommendedName>
        <fullName evidence="6 9">1-acyl-sn-glycerol-3-phosphate acyltransferase</fullName>
        <ecNumber evidence="5 9">2.3.1.51</ecNumber>
    </recommendedName>
</protein>
<feature type="transmembrane region" description="Helical" evidence="10">
    <location>
        <begin position="18"/>
        <end position="51"/>
    </location>
</feature>
<organism evidence="12 13">
    <name type="scientific">Anaeromyxobacter dehalogenans (strain ATCC BAA-258 / DSM 21875 / 2CP-1)</name>
    <dbReference type="NCBI Taxonomy" id="455488"/>
    <lineage>
        <taxon>Bacteria</taxon>
        <taxon>Pseudomonadati</taxon>
        <taxon>Myxococcota</taxon>
        <taxon>Myxococcia</taxon>
        <taxon>Myxococcales</taxon>
        <taxon>Cystobacterineae</taxon>
        <taxon>Anaeromyxobacteraceae</taxon>
        <taxon>Anaeromyxobacter</taxon>
    </lineage>
</organism>
<dbReference type="GO" id="GO:0006654">
    <property type="term" value="P:phosphatidic acid biosynthetic process"/>
    <property type="evidence" value="ECO:0007669"/>
    <property type="project" value="TreeGrafter"/>
</dbReference>
<dbReference type="InterPro" id="IPR004552">
    <property type="entry name" value="AGP_acyltrans"/>
</dbReference>
<keyword evidence="10" id="KW-0812">Transmembrane</keyword>
<evidence type="ECO:0000259" key="11">
    <source>
        <dbReference type="SMART" id="SM00563"/>
    </source>
</evidence>
<comment type="pathway">
    <text evidence="3">Lipid metabolism.</text>
</comment>
<keyword evidence="10" id="KW-1133">Transmembrane helix</keyword>
<evidence type="ECO:0000256" key="2">
    <source>
        <dbReference type="ARBA" id="ARBA00004728"/>
    </source>
</evidence>
<proteinExistence type="inferred from homology"/>
<dbReference type="HOGENOM" id="CLU_027938_6_2_7"/>
<dbReference type="EC" id="2.3.1.51" evidence="5 9"/>
<evidence type="ECO:0000256" key="6">
    <source>
        <dbReference type="ARBA" id="ARBA00016139"/>
    </source>
</evidence>
<comment type="domain">
    <text evidence="9">The HXXXXD motif is essential for acyltransferase activity and may constitute the binding site for the phosphate moiety of the glycerol-3-phosphate.</text>
</comment>
<dbReference type="NCBIfam" id="TIGR00530">
    <property type="entry name" value="AGP_acyltrn"/>
    <property type="match status" value="1"/>
</dbReference>
<keyword evidence="10" id="KW-0472">Membrane</keyword>
<sequence length="258" mass="27968">MTSARQDAVSVPQLSRSLYVPIAAVGYVFVLLILALALPIQAVLLALTVAFDRNRVVAGRFLRFVGVAITKTFPPWRLKLEGRWPGAGPYVVVANHQSMLDILLLSRMPREMKWVAKEELFKIPWVGTMLRMTGDIPVRRGDAESGGEALGKAKGYLARGMNVMMFPEGTRSAKGRMLPFKSGAFRLAIEAGVPVLPVAVSGTAHGMPKGGPWVRPCRGTARILAPVSVEGLKPEDAPKLRDLVRARIEEALATLPPA</sequence>
<name>B8J9J7_ANAD2</name>
<comment type="pathway">
    <text evidence="2">Phospholipid metabolism; CDP-diacylglycerol biosynthesis; CDP-diacylglycerol from sn-glycerol 3-phosphate: step 2/3.</text>
</comment>
<dbReference type="PANTHER" id="PTHR10434:SF11">
    <property type="entry name" value="1-ACYL-SN-GLYCEROL-3-PHOSPHATE ACYLTRANSFERASE"/>
    <property type="match status" value="1"/>
</dbReference>
<dbReference type="GO" id="GO:0016020">
    <property type="term" value="C:membrane"/>
    <property type="evidence" value="ECO:0007669"/>
    <property type="project" value="InterPro"/>
</dbReference>
<evidence type="ECO:0000256" key="3">
    <source>
        <dbReference type="ARBA" id="ARBA00005189"/>
    </source>
</evidence>
<comment type="catalytic activity">
    <reaction evidence="1 9">
        <text>a 1-acyl-sn-glycero-3-phosphate + an acyl-CoA = a 1,2-diacyl-sn-glycero-3-phosphate + CoA</text>
        <dbReference type="Rhea" id="RHEA:19709"/>
        <dbReference type="ChEBI" id="CHEBI:57287"/>
        <dbReference type="ChEBI" id="CHEBI:57970"/>
        <dbReference type="ChEBI" id="CHEBI:58342"/>
        <dbReference type="ChEBI" id="CHEBI:58608"/>
        <dbReference type="EC" id="2.3.1.51"/>
    </reaction>
</comment>
<evidence type="ECO:0000256" key="5">
    <source>
        <dbReference type="ARBA" id="ARBA00013211"/>
    </source>
</evidence>
<evidence type="ECO:0000256" key="10">
    <source>
        <dbReference type="SAM" id="Phobius"/>
    </source>
</evidence>
<dbReference type="UniPathway" id="UPA00557">
    <property type="reaction ID" value="UER00613"/>
</dbReference>
<dbReference type="EMBL" id="CP001359">
    <property type="protein sequence ID" value="ACL67385.1"/>
    <property type="molecule type" value="Genomic_DNA"/>
</dbReference>
<dbReference type="KEGG" id="acp:A2cp1_4067"/>
<keyword evidence="9" id="KW-0594">Phospholipid biosynthesis</keyword>
<dbReference type="SUPFAM" id="SSF69593">
    <property type="entry name" value="Glycerol-3-phosphate (1)-acyltransferase"/>
    <property type="match status" value="1"/>
</dbReference>
<dbReference type="PANTHER" id="PTHR10434">
    <property type="entry name" value="1-ACYL-SN-GLYCEROL-3-PHOSPHATE ACYLTRANSFERASE"/>
    <property type="match status" value="1"/>
</dbReference>
<dbReference type="InterPro" id="IPR002123">
    <property type="entry name" value="Plipid/glycerol_acylTrfase"/>
</dbReference>
<evidence type="ECO:0000256" key="8">
    <source>
        <dbReference type="ARBA" id="ARBA00023315"/>
    </source>
</evidence>
<feature type="domain" description="Phospholipid/glycerol acyltransferase" evidence="11">
    <location>
        <begin position="90"/>
        <end position="203"/>
    </location>
</feature>
<keyword evidence="13" id="KW-1185">Reference proteome</keyword>
<keyword evidence="9" id="KW-0444">Lipid biosynthesis</keyword>
<evidence type="ECO:0000256" key="4">
    <source>
        <dbReference type="ARBA" id="ARBA00008655"/>
    </source>
</evidence>
<dbReference type="Pfam" id="PF01553">
    <property type="entry name" value="Acyltransferase"/>
    <property type="match status" value="1"/>
</dbReference>
<gene>
    <name evidence="12" type="ordered locus">A2cp1_4067</name>
</gene>
<dbReference type="GO" id="GO:0003841">
    <property type="term" value="F:1-acylglycerol-3-phosphate O-acyltransferase activity"/>
    <property type="evidence" value="ECO:0007669"/>
    <property type="project" value="UniProtKB-UniRule"/>
</dbReference>
<evidence type="ECO:0000256" key="1">
    <source>
        <dbReference type="ARBA" id="ARBA00001141"/>
    </source>
</evidence>
<accession>B8J9J7</accession>
<dbReference type="AlphaFoldDB" id="B8J9J7"/>
<evidence type="ECO:0000256" key="9">
    <source>
        <dbReference type="RuleBase" id="RU361267"/>
    </source>
</evidence>
<evidence type="ECO:0000313" key="12">
    <source>
        <dbReference type="EMBL" id="ACL67385.1"/>
    </source>
</evidence>
<evidence type="ECO:0000313" key="13">
    <source>
        <dbReference type="Proteomes" id="UP000007089"/>
    </source>
</evidence>
<reference evidence="12" key="1">
    <citation type="submission" date="2009-01" db="EMBL/GenBank/DDBJ databases">
        <title>Complete sequence of Anaeromyxobacter dehalogenans 2CP-1.</title>
        <authorList>
            <consortium name="US DOE Joint Genome Institute"/>
            <person name="Lucas S."/>
            <person name="Copeland A."/>
            <person name="Lapidus A."/>
            <person name="Glavina del Rio T."/>
            <person name="Dalin E."/>
            <person name="Tice H."/>
            <person name="Bruce D."/>
            <person name="Goodwin L."/>
            <person name="Pitluck S."/>
            <person name="Saunders E."/>
            <person name="Brettin T."/>
            <person name="Detter J.C."/>
            <person name="Han C."/>
            <person name="Larimer F."/>
            <person name="Land M."/>
            <person name="Hauser L."/>
            <person name="Kyrpides N."/>
            <person name="Ovchinnikova G."/>
            <person name="Beliaev A.S."/>
            <person name="Richardson P."/>
        </authorList>
    </citation>
    <scope>NUCLEOTIDE SEQUENCE</scope>
    <source>
        <strain evidence="12">2CP-1</strain>
    </source>
</reference>
<comment type="similarity">
    <text evidence="4 9">Belongs to the 1-acyl-sn-glycerol-3-phosphate acyltransferase family.</text>
</comment>
<keyword evidence="9" id="KW-1208">Phospholipid metabolism</keyword>
<dbReference type="GO" id="GO:0016024">
    <property type="term" value="P:CDP-diacylglycerol biosynthetic process"/>
    <property type="evidence" value="ECO:0007669"/>
    <property type="project" value="UniProtKB-UniPathway"/>
</dbReference>
<evidence type="ECO:0000256" key="7">
    <source>
        <dbReference type="ARBA" id="ARBA00022679"/>
    </source>
</evidence>
<dbReference type="SMART" id="SM00563">
    <property type="entry name" value="PlsC"/>
    <property type="match status" value="1"/>
</dbReference>
<dbReference type="Proteomes" id="UP000007089">
    <property type="component" value="Chromosome"/>
</dbReference>
<keyword evidence="9" id="KW-0443">Lipid metabolism</keyword>
<keyword evidence="8 9" id="KW-0012">Acyltransferase</keyword>
<dbReference type="CDD" id="cd07989">
    <property type="entry name" value="LPLAT_AGPAT-like"/>
    <property type="match status" value="1"/>
</dbReference>
<keyword evidence="7 9" id="KW-0808">Transferase</keyword>